<dbReference type="GO" id="GO:0030313">
    <property type="term" value="C:cell envelope"/>
    <property type="evidence" value="ECO:0007669"/>
    <property type="project" value="UniProtKB-SubCell"/>
</dbReference>
<feature type="signal peptide" evidence="5">
    <location>
        <begin position="1"/>
        <end position="30"/>
    </location>
</feature>
<dbReference type="InterPro" id="IPR001320">
    <property type="entry name" value="Iontro_rcpt_C"/>
</dbReference>
<dbReference type="STRING" id="1301098.PKB_1552"/>
<dbReference type="InterPro" id="IPR018313">
    <property type="entry name" value="SBP_3_CS"/>
</dbReference>
<dbReference type="PATRIC" id="fig|1301098.3.peg.1545"/>
<dbReference type="SMART" id="SM00062">
    <property type="entry name" value="PBPb"/>
    <property type="match status" value="1"/>
</dbReference>
<dbReference type="HOGENOM" id="CLU_019602_18_5_6"/>
<gene>
    <name evidence="8" type="primary">fliY</name>
    <name evidence="8" type="ORF">PKB_1552</name>
</gene>
<dbReference type="SMART" id="SM00079">
    <property type="entry name" value="PBPe"/>
    <property type="match status" value="1"/>
</dbReference>
<name>A0A024HEL7_PSEKB</name>
<protein>
    <submittedName>
        <fullName evidence="8">Cystine-binding periplasmic protein</fullName>
    </submittedName>
</protein>
<dbReference type="OrthoDB" id="368476at2"/>
<evidence type="ECO:0000313" key="8">
    <source>
        <dbReference type="EMBL" id="CDF82913.1"/>
    </source>
</evidence>
<comment type="similarity">
    <text evidence="2 4">Belongs to the bacterial solute-binding protein 3 family.</text>
</comment>
<reference evidence="8 9" key="1">
    <citation type="submission" date="2013-03" db="EMBL/GenBank/DDBJ databases">
        <authorList>
            <person name="Linke B."/>
        </authorList>
    </citation>
    <scope>NUCLEOTIDE SEQUENCE [LARGE SCALE GENOMIC DNA]</scope>
    <source>
        <strain evidence="8 9">B13</strain>
    </source>
</reference>
<dbReference type="eggNOG" id="COG0834">
    <property type="taxonomic scope" value="Bacteria"/>
</dbReference>
<evidence type="ECO:0000256" key="4">
    <source>
        <dbReference type="RuleBase" id="RU003744"/>
    </source>
</evidence>
<feature type="chain" id="PRO_5001533116" evidence="5">
    <location>
        <begin position="31"/>
        <end position="267"/>
    </location>
</feature>
<dbReference type="InterPro" id="IPR001638">
    <property type="entry name" value="Solute-binding_3/MltF_N"/>
</dbReference>
<dbReference type="RefSeq" id="WP_043250478.1">
    <property type="nucleotide sequence ID" value="NZ_HG322950.1"/>
</dbReference>
<evidence type="ECO:0000313" key="9">
    <source>
        <dbReference type="Proteomes" id="UP000025241"/>
    </source>
</evidence>
<evidence type="ECO:0000256" key="5">
    <source>
        <dbReference type="SAM" id="SignalP"/>
    </source>
</evidence>
<dbReference type="Gene3D" id="3.40.190.10">
    <property type="entry name" value="Periplasmic binding protein-like II"/>
    <property type="match status" value="2"/>
</dbReference>
<dbReference type="SUPFAM" id="SSF53850">
    <property type="entry name" value="Periplasmic binding protein-like II"/>
    <property type="match status" value="1"/>
</dbReference>
<reference evidence="8 9" key="2">
    <citation type="submission" date="2014-05" db="EMBL/GenBank/DDBJ databases">
        <title>Genome sequence of the 3-chlorobenzoate degrading bacterium Pseudomonas knackmussii B13 shows multiple evidence for horizontal gene transfer.</title>
        <authorList>
            <person name="Miyazaki R."/>
            <person name="Bertelli C."/>
            <person name="Falquet L."/>
            <person name="Robinson-Rechavi M."/>
            <person name="Gharib W."/>
            <person name="Roy S."/>
            <person name="Van der Meer J.R."/>
        </authorList>
    </citation>
    <scope>NUCLEOTIDE SEQUENCE [LARGE SCALE GENOMIC DNA]</scope>
    <source>
        <strain evidence="8 9">B13</strain>
    </source>
</reference>
<keyword evidence="9" id="KW-1185">Reference proteome</keyword>
<comment type="subcellular location">
    <subcellularLocation>
        <location evidence="1">Cell envelope</location>
    </subcellularLocation>
</comment>
<dbReference type="PROSITE" id="PS01039">
    <property type="entry name" value="SBP_BACTERIAL_3"/>
    <property type="match status" value="1"/>
</dbReference>
<evidence type="ECO:0000256" key="3">
    <source>
        <dbReference type="ARBA" id="ARBA00022729"/>
    </source>
</evidence>
<evidence type="ECO:0000259" key="7">
    <source>
        <dbReference type="SMART" id="SM00079"/>
    </source>
</evidence>
<dbReference type="AlphaFoldDB" id="A0A024HEL7"/>
<evidence type="ECO:0000256" key="1">
    <source>
        <dbReference type="ARBA" id="ARBA00004196"/>
    </source>
</evidence>
<feature type="domain" description="Ionotropic glutamate receptor C-terminal" evidence="7">
    <location>
        <begin position="43"/>
        <end position="263"/>
    </location>
</feature>
<dbReference type="PANTHER" id="PTHR35936">
    <property type="entry name" value="MEMBRANE-BOUND LYTIC MUREIN TRANSGLYCOSYLASE F"/>
    <property type="match status" value="1"/>
</dbReference>
<evidence type="ECO:0000256" key="2">
    <source>
        <dbReference type="ARBA" id="ARBA00010333"/>
    </source>
</evidence>
<sequence>MNFSILRRGFIFASLTLALGASLLGQQASADEGLLKKIQSNGVLKVGLEGTYPPFSFVDENGKLTGFEVEFGELLAKELGVKAKFQPTKWDGILAALESKRLDVVINQVTITDERKKKYDFSEYYTVSGIQALVRKGDEAKYDKPEKLAGVKVGVGLGTNYEQWLKQNVPQADVRTYEDDPTKFQDLRSGRIDAILVDRLAAFDMVNKTKGAMALTGAPFARQEAGIAMRKDNPELLAAINKAIDKLRADGTLKKLSEKYFQADVTQ</sequence>
<keyword evidence="3 5" id="KW-0732">Signal</keyword>
<dbReference type="NCBIfam" id="NF008426">
    <property type="entry name" value="PRK11260.1"/>
    <property type="match status" value="1"/>
</dbReference>
<dbReference type="Proteomes" id="UP000025241">
    <property type="component" value="Chromosome I"/>
</dbReference>
<accession>A0A024HEL7</accession>
<feature type="domain" description="Solute-binding protein family 3/N-terminal" evidence="6">
    <location>
        <begin position="43"/>
        <end position="264"/>
    </location>
</feature>
<organism evidence="8 9">
    <name type="scientific">Pseudomonas knackmussii (strain DSM 6978 / CCUG 54928 / LMG 23759 / B13)</name>
    <dbReference type="NCBI Taxonomy" id="1301098"/>
    <lineage>
        <taxon>Bacteria</taxon>
        <taxon>Pseudomonadati</taxon>
        <taxon>Pseudomonadota</taxon>
        <taxon>Gammaproteobacteria</taxon>
        <taxon>Pseudomonadales</taxon>
        <taxon>Pseudomonadaceae</taxon>
        <taxon>Pseudomonas</taxon>
    </lineage>
</organism>
<evidence type="ECO:0000259" key="6">
    <source>
        <dbReference type="SMART" id="SM00062"/>
    </source>
</evidence>
<proteinExistence type="inferred from homology"/>
<dbReference type="EMBL" id="HG322950">
    <property type="protein sequence ID" value="CDF82913.1"/>
    <property type="molecule type" value="Genomic_DNA"/>
</dbReference>
<dbReference type="GO" id="GO:0016020">
    <property type="term" value="C:membrane"/>
    <property type="evidence" value="ECO:0007669"/>
    <property type="project" value="InterPro"/>
</dbReference>
<dbReference type="PANTHER" id="PTHR35936:SF35">
    <property type="entry name" value="L-CYSTINE-BINDING PROTEIN TCYJ"/>
    <property type="match status" value="1"/>
</dbReference>
<dbReference type="GO" id="GO:0015276">
    <property type="term" value="F:ligand-gated monoatomic ion channel activity"/>
    <property type="evidence" value="ECO:0007669"/>
    <property type="project" value="InterPro"/>
</dbReference>
<dbReference type="KEGG" id="pkc:PKB_1552"/>
<dbReference type="Pfam" id="PF00497">
    <property type="entry name" value="SBP_bac_3"/>
    <property type="match status" value="1"/>
</dbReference>